<sequence>MSTPDPEQPTSSEPPAQPNPYAGQYPPQQPYPPQRGYYPPQQPYGYPQPMYPYYAAAPTNQKAIWAMVLGIVSIFGAACFYVGGFLMGIPAIILGVMARKEVARSQGRQEGGGFAVAGLVTGIIGLVINLLIVALFIVLFATDGFGSSDWYY</sequence>
<dbReference type="InterPro" id="IPR025241">
    <property type="entry name" value="DUF4190"/>
</dbReference>
<feature type="region of interest" description="Disordered" evidence="1">
    <location>
        <begin position="1"/>
        <end position="38"/>
    </location>
</feature>
<dbReference type="Pfam" id="PF13828">
    <property type="entry name" value="DUF4190"/>
    <property type="match status" value="1"/>
</dbReference>
<name>A0ABP4VNG4_9ACTN</name>
<comment type="caution">
    <text evidence="4">The sequence shown here is derived from an EMBL/GenBank/DDBJ whole genome shotgun (WGS) entry which is preliminary data.</text>
</comment>
<protein>
    <recommendedName>
        <fullName evidence="3">DUF4190 domain-containing protein</fullName>
    </recommendedName>
</protein>
<feature type="domain" description="DUF4190" evidence="3">
    <location>
        <begin position="63"/>
        <end position="131"/>
    </location>
</feature>
<dbReference type="EMBL" id="BAAAME010000002">
    <property type="protein sequence ID" value="GAA1732911.1"/>
    <property type="molecule type" value="Genomic_DNA"/>
</dbReference>
<evidence type="ECO:0000313" key="5">
    <source>
        <dbReference type="Proteomes" id="UP001501057"/>
    </source>
</evidence>
<evidence type="ECO:0000259" key="3">
    <source>
        <dbReference type="Pfam" id="PF13828"/>
    </source>
</evidence>
<feature type="compositionally biased region" description="Polar residues" evidence="1">
    <location>
        <begin position="1"/>
        <end position="13"/>
    </location>
</feature>
<feature type="transmembrane region" description="Helical" evidence="2">
    <location>
        <begin position="63"/>
        <end position="93"/>
    </location>
</feature>
<proteinExistence type="predicted"/>
<accession>A0ABP4VNG4</accession>
<evidence type="ECO:0000256" key="2">
    <source>
        <dbReference type="SAM" id="Phobius"/>
    </source>
</evidence>
<dbReference type="Proteomes" id="UP001501057">
    <property type="component" value="Unassembled WGS sequence"/>
</dbReference>
<evidence type="ECO:0000256" key="1">
    <source>
        <dbReference type="SAM" id="MobiDB-lite"/>
    </source>
</evidence>
<reference evidence="5" key="1">
    <citation type="journal article" date="2019" name="Int. J. Syst. Evol. Microbiol.">
        <title>The Global Catalogue of Microorganisms (GCM) 10K type strain sequencing project: providing services to taxonomists for standard genome sequencing and annotation.</title>
        <authorList>
            <consortium name="The Broad Institute Genomics Platform"/>
            <consortium name="The Broad Institute Genome Sequencing Center for Infectious Disease"/>
            <person name="Wu L."/>
            <person name="Ma J."/>
        </authorList>
    </citation>
    <scope>NUCLEOTIDE SEQUENCE [LARGE SCALE GENOMIC DNA]</scope>
    <source>
        <strain evidence="5">JCM 13518</strain>
    </source>
</reference>
<keyword evidence="2" id="KW-0812">Transmembrane</keyword>
<dbReference type="RefSeq" id="WP_344198797.1">
    <property type="nucleotide sequence ID" value="NZ_BAAAME010000002.1"/>
</dbReference>
<gene>
    <name evidence="4" type="ORF">GCM10009710_12080</name>
</gene>
<organism evidence="4 5">
    <name type="scientific">Aeromicrobium alkaliterrae</name>
    <dbReference type="NCBI Taxonomy" id="302168"/>
    <lineage>
        <taxon>Bacteria</taxon>
        <taxon>Bacillati</taxon>
        <taxon>Actinomycetota</taxon>
        <taxon>Actinomycetes</taxon>
        <taxon>Propionibacteriales</taxon>
        <taxon>Nocardioidaceae</taxon>
        <taxon>Aeromicrobium</taxon>
    </lineage>
</organism>
<keyword evidence="2" id="KW-1133">Transmembrane helix</keyword>
<keyword evidence="2" id="KW-0472">Membrane</keyword>
<feature type="transmembrane region" description="Helical" evidence="2">
    <location>
        <begin position="114"/>
        <end position="142"/>
    </location>
</feature>
<keyword evidence="5" id="KW-1185">Reference proteome</keyword>
<evidence type="ECO:0000313" key="4">
    <source>
        <dbReference type="EMBL" id="GAA1732911.1"/>
    </source>
</evidence>